<name>A0A8H6Y1S7_9AGAR</name>
<dbReference type="OrthoDB" id="2962875at2759"/>
<sequence length="228" mass="24499">MQTRRQAREAAELAAALQAVVQPPPAPPTACHNNPPVWAPSFASSLSELTPTSSFVSEAGSNGSLSTIVEAEREDDDHDEGYSVADLARSFGRPKFVNPRAGRSLRTPVQSQSHIPDTDVLRTPRKNYRHVPTEEERRAAQHLRDSEIARSGGLAQLTRNGTLLVSPDPSEEPELERTGSGLGSAFSSPSSRVLKRATAASSRRRGLIQGAKTEVIDPDTGIFVADKA</sequence>
<reference evidence="2" key="1">
    <citation type="submission" date="2020-05" db="EMBL/GenBank/DDBJ databases">
        <title>Mycena genomes resolve the evolution of fungal bioluminescence.</title>
        <authorList>
            <person name="Tsai I.J."/>
        </authorList>
    </citation>
    <scope>NUCLEOTIDE SEQUENCE</scope>
    <source>
        <strain evidence="2">CCC161011</strain>
    </source>
</reference>
<dbReference type="EMBL" id="JACAZI010000010">
    <property type="protein sequence ID" value="KAF7350389.1"/>
    <property type="molecule type" value="Genomic_DNA"/>
</dbReference>
<feature type="region of interest" description="Disordered" evidence="1">
    <location>
        <begin position="94"/>
        <end position="205"/>
    </location>
</feature>
<keyword evidence="3" id="KW-1185">Reference proteome</keyword>
<protein>
    <submittedName>
        <fullName evidence="2">Uncharacterized protein</fullName>
    </submittedName>
</protein>
<organism evidence="2 3">
    <name type="scientific">Mycena venus</name>
    <dbReference type="NCBI Taxonomy" id="2733690"/>
    <lineage>
        <taxon>Eukaryota</taxon>
        <taxon>Fungi</taxon>
        <taxon>Dikarya</taxon>
        <taxon>Basidiomycota</taxon>
        <taxon>Agaricomycotina</taxon>
        <taxon>Agaricomycetes</taxon>
        <taxon>Agaricomycetidae</taxon>
        <taxon>Agaricales</taxon>
        <taxon>Marasmiineae</taxon>
        <taxon>Mycenaceae</taxon>
        <taxon>Mycena</taxon>
    </lineage>
</organism>
<comment type="caution">
    <text evidence="2">The sequence shown here is derived from an EMBL/GenBank/DDBJ whole genome shotgun (WGS) entry which is preliminary data.</text>
</comment>
<evidence type="ECO:0000256" key="1">
    <source>
        <dbReference type="SAM" id="MobiDB-lite"/>
    </source>
</evidence>
<evidence type="ECO:0000313" key="3">
    <source>
        <dbReference type="Proteomes" id="UP000620124"/>
    </source>
</evidence>
<feature type="compositionally biased region" description="Basic and acidic residues" evidence="1">
    <location>
        <begin position="131"/>
        <end position="148"/>
    </location>
</feature>
<gene>
    <name evidence="2" type="ORF">MVEN_01343700</name>
</gene>
<accession>A0A8H6Y1S7</accession>
<dbReference type="Proteomes" id="UP000620124">
    <property type="component" value="Unassembled WGS sequence"/>
</dbReference>
<evidence type="ECO:0000313" key="2">
    <source>
        <dbReference type="EMBL" id="KAF7350389.1"/>
    </source>
</evidence>
<dbReference type="AlphaFoldDB" id="A0A8H6Y1S7"/>
<proteinExistence type="predicted"/>